<evidence type="ECO:0000313" key="1">
    <source>
        <dbReference type="EMBL" id="CBX99077.1"/>
    </source>
</evidence>
<dbReference type="VEuPathDB" id="FungiDB:LEMA_P083160.1"/>
<dbReference type="EMBL" id="FP929135">
    <property type="protein sequence ID" value="CBX99077.1"/>
    <property type="molecule type" value="Genomic_DNA"/>
</dbReference>
<organism evidence="1 2">
    <name type="scientific">Leptosphaeria maculans (strain JN3 / isolate v23.1.3 / race Av1-4-5-6-7-8)</name>
    <name type="common">Blackleg fungus</name>
    <name type="synonym">Phoma lingam</name>
    <dbReference type="NCBI Taxonomy" id="985895"/>
    <lineage>
        <taxon>Eukaryota</taxon>
        <taxon>Fungi</taxon>
        <taxon>Dikarya</taxon>
        <taxon>Ascomycota</taxon>
        <taxon>Pezizomycotina</taxon>
        <taxon>Dothideomycetes</taxon>
        <taxon>Pleosporomycetidae</taxon>
        <taxon>Pleosporales</taxon>
        <taxon>Pleosporineae</taxon>
        <taxon>Leptosphaeriaceae</taxon>
        <taxon>Plenodomus</taxon>
        <taxon>Plenodomus lingam/Leptosphaeria maculans species complex</taxon>
    </lineage>
</organism>
<gene>
    <name evidence="1" type="ORF">LEMA_P083160.1</name>
</gene>
<dbReference type="InParanoid" id="E5A632"/>
<protein>
    <submittedName>
        <fullName evidence="1">Uncharacterized protein</fullName>
    </submittedName>
</protein>
<name>E5A632_LEPMJ</name>
<proteinExistence type="predicted"/>
<dbReference type="AlphaFoldDB" id="E5A632"/>
<reference evidence="2" key="1">
    <citation type="journal article" date="2011" name="Nat. Commun.">
        <title>Effector diversification within compartments of the Leptosphaeria maculans genome affected by Repeat-Induced Point mutations.</title>
        <authorList>
            <person name="Rouxel T."/>
            <person name="Grandaubert J."/>
            <person name="Hane J.K."/>
            <person name="Hoede C."/>
            <person name="van de Wouw A.P."/>
            <person name="Couloux A."/>
            <person name="Dominguez V."/>
            <person name="Anthouard V."/>
            <person name="Bally P."/>
            <person name="Bourras S."/>
            <person name="Cozijnsen A.J."/>
            <person name="Ciuffetti L.M."/>
            <person name="Degrave A."/>
            <person name="Dilmaghani A."/>
            <person name="Duret L."/>
            <person name="Fudal I."/>
            <person name="Goodwin S.B."/>
            <person name="Gout L."/>
            <person name="Glaser N."/>
            <person name="Linglin J."/>
            <person name="Kema G.H.J."/>
            <person name="Lapalu N."/>
            <person name="Lawrence C.B."/>
            <person name="May K."/>
            <person name="Meyer M."/>
            <person name="Ollivier B."/>
            <person name="Poulain J."/>
            <person name="Schoch C.L."/>
            <person name="Simon A."/>
            <person name="Spatafora J.W."/>
            <person name="Stachowiak A."/>
            <person name="Turgeon B.G."/>
            <person name="Tyler B.M."/>
            <person name="Vincent D."/>
            <person name="Weissenbach J."/>
            <person name="Amselem J."/>
            <person name="Quesneville H."/>
            <person name="Oliver R.P."/>
            <person name="Wincker P."/>
            <person name="Balesdent M.-H."/>
            <person name="Howlett B.J."/>
        </authorList>
    </citation>
    <scope>NUCLEOTIDE SEQUENCE [LARGE SCALE GENOMIC DNA]</scope>
    <source>
        <strain evidence="2">JN3 / isolate v23.1.3 / race Av1-4-5-6-7-8</strain>
    </source>
</reference>
<evidence type="ECO:0000313" key="2">
    <source>
        <dbReference type="Proteomes" id="UP000002668"/>
    </source>
</evidence>
<sequence>MRKEKAPNSHIHCTAVSGMVGIPNPDTLCIDQHLVGAAMQPATLNQAAKTVKQQCCMLGPRIIRRLCGWIRMWFSVLHGLFPAWQFNAIETGRHNEETRGLTSYERPGVDTGTGLASFADVSVRRQVGIVGDYD</sequence>
<dbReference type="HOGENOM" id="CLU_1896611_0_0_1"/>
<accession>E5A632</accession>
<dbReference type="RefSeq" id="XP_003842556.1">
    <property type="nucleotide sequence ID" value="XM_003842508.1"/>
</dbReference>
<dbReference type="Proteomes" id="UP000002668">
    <property type="component" value="Genome"/>
</dbReference>
<dbReference type="GeneID" id="13282459"/>
<keyword evidence="2" id="KW-1185">Reference proteome</keyword>